<evidence type="ECO:0000256" key="5">
    <source>
        <dbReference type="ARBA" id="ARBA00022691"/>
    </source>
</evidence>
<dbReference type="CDD" id="cd02440">
    <property type="entry name" value="AdoMet_MTases"/>
    <property type="match status" value="1"/>
</dbReference>
<organism evidence="8 9">
    <name type="scientific">Bizionia arctica</name>
    <dbReference type="NCBI Taxonomy" id="1495645"/>
    <lineage>
        <taxon>Bacteria</taxon>
        <taxon>Pseudomonadati</taxon>
        <taxon>Bacteroidota</taxon>
        <taxon>Flavobacteriia</taxon>
        <taxon>Flavobacteriales</taxon>
        <taxon>Flavobacteriaceae</taxon>
        <taxon>Bizionia</taxon>
    </lineage>
</organism>
<dbReference type="PANTHER" id="PTHR23417:SF14">
    <property type="entry name" value="PENTACOTRIPEPTIDE-REPEAT REGION OF PRORP DOMAIN-CONTAINING PROTEIN"/>
    <property type="match status" value="1"/>
</dbReference>
<keyword evidence="5 7" id="KW-0949">S-adenosyl-L-methionine</keyword>
<dbReference type="EMBL" id="BMFQ01000001">
    <property type="protein sequence ID" value="GGG39451.1"/>
    <property type="molecule type" value="Genomic_DNA"/>
</dbReference>
<dbReference type="NCBIfam" id="TIGR00091">
    <property type="entry name" value="tRNA (guanosine(46)-N7)-methyltransferase TrmB"/>
    <property type="match status" value="1"/>
</dbReference>
<protein>
    <recommendedName>
        <fullName evidence="7">tRNA (guanine-N(7)-)-methyltransferase</fullName>
        <ecNumber evidence="7">2.1.1.33</ecNumber>
    </recommendedName>
    <alternativeName>
        <fullName evidence="7">tRNA (guanine(46)-N(7))-methyltransferase</fullName>
    </alternativeName>
    <alternativeName>
        <fullName evidence="7">tRNA(m7G46)-methyltransferase</fullName>
    </alternativeName>
</protein>
<feature type="binding site" evidence="7">
    <location>
        <position position="97"/>
    </location>
    <ligand>
        <name>S-adenosyl-L-methionine</name>
        <dbReference type="ChEBI" id="CHEBI:59789"/>
    </ligand>
</feature>
<sequence length="269" mass="31281">MKKKSKKDTATIGHANFDKNKDKDITPCIYFLNFTELYFNCKINSVGSKNKLKRFRENETFANVFQPSRDELVNNQFDLKGNWNKIFFKNSNPLVLELGCGKGEYSVALAKKYPNKNFIGIDIKGARFWRGAKTALEDNLPNVAFMRSQIELIDHAFAAGEVDEIWITFPDPQIKYKRTKHRMTNSEFLKRYKTVLKPDGVMNLKTDSEFMHGYTLGLLHGEGHEVLYANHNVYKQEGSPEEVTSIQTYYESQYLEQNKPITYIRFKIK</sequence>
<keyword evidence="3 7" id="KW-0489">Methyltransferase</keyword>
<comment type="similarity">
    <text evidence="7">Belongs to the class I-like SAM-binding methyltransferase superfamily. TrmB family.</text>
</comment>
<dbReference type="HAMAP" id="MF_01057">
    <property type="entry name" value="tRNA_methyltr_TrmB"/>
    <property type="match status" value="1"/>
</dbReference>
<keyword evidence="6 7" id="KW-0819">tRNA processing</keyword>
<dbReference type="InterPro" id="IPR029063">
    <property type="entry name" value="SAM-dependent_MTases_sf"/>
</dbReference>
<accession>A0A917GDD5</accession>
<feature type="binding site" evidence="7">
    <location>
        <position position="122"/>
    </location>
    <ligand>
        <name>S-adenosyl-L-methionine</name>
        <dbReference type="ChEBI" id="CHEBI:59789"/>
    </ligand>
</feature>
<feature type="binding site" evidence="7">
    <location>
        <begin position="248"/>
        <end position="251"/>
    </location>
    <ligand>
        <name>substrate</name>
    </ligand>
</feature>
<keyword evidence="9" id="KW-1185">Reference proteome</keyword>
<feature type="binding site" evidence="7">
    <location>
        <position position="171"/>
    </location>
    <ligand>
        <name>S-adenosyl-L-methionine</name>
        <dbReference type="ChEBI" id="CHEBI:59789"/>
    </ligand>
</feature>
<dbReference type="PANTHER" id="PTHR23417">
    <property type="entry name" value="3-DEOXY-D-MANNO-OCTULOSONIC-ACID TRANSFERASE/TRNA GUANINE-N 7 - -METHYLTRANSFERASE"/>
    <property type="match status" value="1"/>
</dbReference>
<dbReference type="GO" id="GO:0043527">
    <property type="term" value="C:tRNA methyltransferase complex"/>
    <property type="evidence" value="ECO:0007669"/>
    <property type="project" value="TreeGrafter"/>
</dbReference>
<dbReference type="EC" id="2.1.1.33" evidence="7"/>
<reference evidence="8" key="1">
    <citation type="journal article" date="2014" name="Int. J. Syst. Evol. Microbiol.">
        <title>Complete genome sequence of Corynebacterium casei LMG S-19264T (=DSM 44701T), isolated from a smear-ripened cheese.</title>
        <authorList>
            <consortium name="US DOE Joint Genome Institute (JGI-PGF)"/>
            <person name="Walter F."/>
            <person name="Albersmeier A."/>
            <person name="Kalinowski J."/>
            <person name="Ruckert C."/>
        </authorList>
    </citation>
    <scope>NUCLEOTIDE SEQUENCE</scope>
    <source>
        <strain evidence="8">CGMCC 1.12751</strain>
    </source>
</reference>
<comment type="catalytic activity">
    <reaction evidence="1 7">
        <text>guanosine(46) in tRNA + S-adenosyl-L-methionine = N(7)-methylguanosine(46) in tRNA + S-adenosyl-L-homocysteine</text>
        <dbReference type="Rhea" id="RHEA:42708"/>
        <dbReference type="Rhea" id="RHEA-COMP:10188"/>
        <dbReference type="Rhea" id="RHEA-COMP:10189"/>
        <dbReference type="ChEBI" id="CHEBI:57856"/>
        <dbReference type="ChEBI" id="CHEBI:59789"/>
        <dbReference type="ChEBI" id="CHEBI:74269"/>
        <dbReference type="ChEBI" id="CHEBI:74480"/>
        <dbReference type="EC" id="2.1.1.33"/>
    </reaction>
</comment>
<dbReference type="AlphaFoldDB" id="A0A917GDD5"/>
<evidence type="ECO:0000256" key="4">
    <source>
        <dbReference type="ARBA" id="ARBA00022679"/>
    </source>
</evidence>
<dbReference type="SUPFAM" id="SSF53335">
    <property type="entry name" value="S-adenosyl-L-methionine-dependent methyltransferases"/>
    <property type="match status" value="1"/>
</dbReference>
<evidence type="ECO:0000313" key="8">
    <source>
        <dbReference type="EMBL" id="GGG39451.1"/>
    </source>
</evidence>
<name>A0A917GDD5_9FLAO</name>
<comment type="caution">
    <text evidence="7">Lacks conserved residue(s) required for the propagation of feature annotation.</text>
</comment>
<dbReference type="PROSITE" id="PS51625">
    <property type="entry name" value="SAM_MT_TRMB"/>
    <property type="match status" value="1"/>
</dbReference>
<comment type="caution">
    <text evidence="8">The sequence shown here is derived from an EMBL/GenBank/DDBJ whole genome shotgun (WGS) entry which is preliminary data.</text>
</comment>
<dbReference type="Proteomes" id="UP000625976">
    <property type="component" value="Unassembled WGS sequence"/>
</dbReference>
<feature type="binding site" evidence="7">
    <location>
        <position position="207"/>
    </location>
    <ligand>
        <name>substrate</name>
    </ligand>
</feature>
<dbReference type="GO" id="GO:0008176">
    <property type="term" value="F:tRNA (guanine(46)-N7)-methyltransferase activity"/>
    <property type="evidence" value="ECO:0007669"/>
    <property type="project" value="UniProtKB-UniRule"/>
</dbReference>
<proteinExistence type="inferred from homology"/>
<dbReference type="InterPro" id="IPR055361">
    <property type="entry name" value="tRNA_methyltr_TrmB_bact"/>
</dbReference>
<keyword evidence="4 7" id="KW-0808">Transferase</keyword>
<dbReference type="Gene3D" id="3.40.50.150">
    <property type="entry name" value="Vaccinia Virus protein VP39"/>
    <property type="match status" value="1"/>
</dbReference>
<comment type="pathway">
    <text evidence="7">tRNA modification; N(7)-methylguanine-tRNA biosynthesis.</text>
</comment>
<comment type="function">
    <text evidence="2 7">Catalyzes the formation of N(7)-methylguanine at position 46 (m7G46) in tRNA.</text>
</comment>
<evidence type="ECO:0000256" key="3">
    <source>
        <dbReference type="ARBA" id="ARBA00022603"/>
    </source>
</evidence>
<evidence type="ECO:0000256" key="2">
    <source>
        <dbReference type="ARBA" id="ARBA00003015"/>
    </source>
</evidence>
<evidence type="ECO:0000256" key="1">
    <source>
        <dbReference type="ARBA" id="ARBA00000142"/>
    </source>
</evidence>
<evidence type="ECO:0000256" key="6">
    <source>
        <dbReference type="ARBA" id="ARBA00022694"/>
    </source>
</evidence>
<evidence type="ECO:0000313" key="9">
    <source>
        <dbReference type="Proteomes" id="UP000625976"/>
    </source>
</evidence>
<dbReference type="InterPro" id="IPR003358">
    <property type="entry name" value="tRNA_(Gua-N-7)_MeTrfase_Trmb"/>
</dbReference>
<dbReference type="Pfam" id="PF02390">
    <property type="entry name" value="Methyltransf_4"/>
    <property type="match status" value="1"/>
</dbReference>
<gene>
    <name evidence="7 8" type="primary">trmB</name>
    <name evidence="8" type="ORF">GCM10010976_09000</name>
</gene>
<dbReference type="NCBIfam" id="NF001080">
    <property type="entry name" value="PRK00121.2-2"/>
    <property type="match status" value="1"/>
</dbReference>
<evidence type="ECO:0000256" key="7">
    <source>
        <dbReference type="HAMAP-Rule" id="MF_01057"/>
    </source>
</evidence>
<feature type="binding site" evidence="7">
    <location>
        <position position="175"/>
    </location>
    <ligand>
        <name>substrate</name>
    </ligand>
</feature>
<reference evidence="8" key="2">
    <citation type="submission" date="2020-09" db="EMBL/GenBank/DDBJ databases">
        <authorList>
            <person name="Sun Q."/>
            <person name="Zhou Y."/>
        </authorList>
    </citation>
    <scope>NUCLEOTIDE SEQUENCE</scope>
    <source>
        <strain evidence="8">CGMCC 1.12751</strain>
    </source>
</reference>